<gene>
    <name evidence="7" type="primary">csd_1</name>
    <name evidence="7" type="ORF">Pla111_04750</name>
</gene>
<evidence type="ECO:0000256" key="1">
    <source>
        <dbReference type="ARBA" id="ARBA00001933"/>
    </source>
</evidence>
<dbReference type="EC" id="2.8.1.7" evidence="3"/>
<dbReference type="Gene3D" id="3.40.640.10">
    <property type="entry name" value="Type I PLP-dependent aspartate aminotransferase-like (Major domain)"/>
    <property type="match status" value="1"/>
</dbReference>
<comment type="caution">
    <text evidence="7">The sequence shown here is derived from an EMBL/GenBank/DDBJ whole genome shotgun (WGS) entry which is preliminary data.</text>
</comment>
<dbReference type="PIRSF" id="PIRSF005572">
    <property type="entry name" value="NifS"/>
    <property type="match status" value="1"/>
</dbReference>
<dbReference type="Gene3D" id="3.90.1150.10">
    <property type="entry name" value="Aspartate Aminotransferase, domain 1"/>
    <property type="match status" value="1"/>
</dbReference>
<evidence type="ECO:0000313" key="8">
    <source>
        <dbReference type="Proteomes" id="UP000318995"/>
    </source>
</evidence>
<protein>
    <recommendedName>
        <fullName evidence="3">cysteine desulfurase</fullName>
        <ecNumber evidence="3">2.8.1.7</ecNumber>
    </recommendedName>
</protein>
<comment type="cofactor">
    <cofactor evidence="1">
        <name>pyridoxal 5'-phosphate</name>
        <dbReference type="ChEBI" id="CHEBI:597326"/>
    </cofactor>
</comment>
<evidence type="ECO:0000256" key="3">
    <source>
        <dbReference type="ARBA" id="ARBA00012239"/>
    </source>
</evidence>
<dbReference type="GO" id="GO:0031071">
    <property type="term" value="F:cysteine desulfurase activity"/>
    <property type="evidence" value="ECO:0007669"/>
    <property type="project" value="UniProtKB-EC"/>
</dbReference>
<dbReference type="InterPro" id="IPR000192">
    <property type="entry name" value="Aminotrans_V_dom"/>
</dbReference>
<comment type="similarity">
    <text evidence="2">Belongs to the class-V pyridoxal-phosphate-dependent aminotransferase family. Csd subfamily.</text>
</comment>
<dbReference type="InterPro" id="IPR015421">
    <property type="entry name" value="PyrdxlP-dep_Trfase_major"/>
</dbReference>
<dbReference type="SUPFAM" id="SSF53383">
    <property type="entry name" value="PLP-dependent transferases"/>
    <property type="match status" value="1"/>
</dbReference>
<feature type="domain" description="Aminotransferase class V" evidence="6">
    <location>
        <begin position="5"/>
        <end position="388"/>
    </location>
</feature>
<sequence>MSRRIYLDHAATSWPKPESVYTALDDYQRRIGASAGRGAYASAREADSVVATARNAVAQLIGEPDPRRVAFAFSGTDALSTALFGVLRGGDHVVSTVCEHNAVIRPLAELARQPGDSAIRYELVGCDDRGLVDPQAVASAITDKTRLVVVTHASNVTGAVQDLRAIAAAAHERHVLVLVDAAQTLGRYPLDVATLGADLIAAPGHKGLLGPLGTGLLWVRPGIEDRVRPLRHGGAASDSESLYQPARMPARFEAGSLNVPALAGLAAGVQHVLDQGVEAIAASLAEETAKLIAGLEATPGVRVLATPPVDRQAGVVTFNVEGYDPHEAASVLEQLAGIECRAGLHCAPALHRALADRERHTTQTAVPAPLRGGVRFSVGTTTTLDEIETALRAVRTLVAADIK</sequence>
<dbReference type="InterPro" id="IPR016454">
    <property type="entry name" value="Cysteine_dSase"/>
</dbReference>
<evidence type="ECO:0000256" key="2">
    <source>
        <dbReference type="ARBA" id="ARBA00010447"/>
    </source>
</evidence>
<evidence type="ECO:0000256" key="4">
    <source>
        <dbReference type="ARBA" id="ARBA00022898"/>
    </source>
</evidence>
<keyword evidence="4" id="KW-0663">Pyridoxal phosphate</keyword>
<dbReference type="OrthoDB" id="9804366at2"/>
<keyword evidence="7" id="KW-0808">Transferase</keyword>
<keyword evidence="8" id="KW-1185">Reference proteome</keyword>
<reference evidence="7 8" key="1">
    <citation type="submission" date="2019-02" db="EMBL/GenBank/DDBJ databases">
        <title>Deep-cultivation of Planctomycetes and their phenomic and genomic characterization uncovers novel biology.</title>
        <authorList>
            <person name="Wiegand S."/>
            <person name="Jogler M."/>
            <person name="Boedeker C."/>
            <person name="Pinto D."/>
            <person name="Vollmers J."/>
            <person name="Rivas-Marin E."/>
            <person name="Kohn T."/>
            <person name="Peeters S.H."/>
            <person name="Heuer A."/>
            <person name="Rast P."/>
            <person name="Oberbeckmann S."/>
            <person name="Bunk B."/>
            <person name="Jeske O."/>
            <person name="Meyerdierks A."/>
            <person name="Storesund J.E."/>
            <person name="Kallscheuer N."/>
            <person name="Luecker S."/>
            <person name="Lage O.M."/>
            <person name="Pohl T."/>
            <person name="Merkel B.J."/>
            <person name="Hornburger P."/>
            <person name="Mueller R.-W."/>
            <person name="Bruemmer F."/>
            <person name="Labrenz M."/>
            <person name="Spormann A.M."/>
            <person name="Op Den Camp H."/>
            <person name="Overmann J."/>
            <person name="Amann R."/>
            <person name="Jetten M.S.M."/>
            <person name="Mascher T."/>
            <person name="Medema M.H."/>
            <person name="Devos D.P."/>
            <person name="Kaster A.-K."/>
            <person name="Ovreas L."/>
            <person name="Rohde M."/>
            <person name="Galperin M.Y."/>
            <person name="Jogler C."/>
        </authorList>
    </citation>
    <scope>NUCLEOTIDE SEQUENCE [LARGE SCALE GENOMIC DNA]</scope>
    <source>
        <strain evidence="7 8">Pla111</strain>
    </source>
</reference>
<evidence type="ECO:0000259" key="6">
    <source>
        <dbReference type="Pfam" id="PF00266"/>
    </source>
</evidence>
<dbReference type="PANTHER" id="PTHR43586:SF4">
    <property type="entry name" value="ISOPENICILLIN N EPIMERASE"/>
    <property type="match status" value="1"/>
</dbReference>
<dbReference type="Pfam" id="PF00266">
    <property type="entry name" value="Aminotran_5"/>
    <property type="match status" value="1"/>
</dbReference>
<dbReference type="InterPro" id="IPR015422">
    <property type="entry name" value="PyrdxlP-dep_Trfase_small"/>
</dbReference>
<comment type="catalytic activity">
    <reaction evidence="5">
        <text>(sulfur carrier)-H + L-cysteine = (sulfur carrier)-SH + L-alanine</text>
        <dbReference type="Rhea" id="RHEA:43892"/>
        <dbReference type="Rhea" id="RHEA-COMP:14737"/>
        <dbReference type="Rhea" id="RHEA-COMP:14739"/>
        <dbReference type="ChEBI" id="CHEBI:29917"/>
        <dbReference type="ChEBI" id="CHEBI:35235"/>
        <dbReference type="ChEBI" id="CHEBI:57972"/>
        <dbReference type="ChEBI" id="CHEBI:64428"/>
        <dbReference type="EC" id="2.8.1.7"/>
    </reaction>
</comment>
<dbReference type="EMBL" id="SJPH01000001">
    <property type="protein sequence ID" value="TWT48700.1"/>
    <property type="molecule type" value="Genomic_DNA"/>
</dbReference>
<evidence type="ECO:0000313" key="7">
    <source>
        <dbReference type="EMBL" id="TWT48700.1"/>
    </source>
</evidence>
<proteinExistence type="inferred from homology"/>
<dbReference type="RefSeq" id="WP_146570972.1">
    <property type="nucleotide sequence ID" value="NZ_SJPH01000001.1"/>
</dbReference>
<name>A0A5C5WDI9_9BACT</name>
<accession>A0A5C5WDI9</accession>
<dbReference type="PANTHER" id="PTHR43586">
    <property type="entry name" value="CYSTEINE DESULFURASE"/>
    <property type="match status" value="1"/>
</dbReference>
<evidence type="ECO:0000256" key="5">
    <source>
        <dbReference type="ARBA" id="ARBA00050776"/>
    </source>
</evidence>
<dbReference type="Proteomes" id="UP000318995">
    <property type="component" value="Unassembled WGS sequence"/>
</dbReference>
<dbReference type="InterPro" id="IPR015424">
    <property type="entry name" value="PyrdxlP-dep_Trfase"/>
</dbReference>
<organism evidence="7 8">
    <name type="scientific">Botrimarina hoheduenensis</name>
    <dbReference type="NCBI Taxonomy" id="2528000"/>
    <lineage>
        <taxon>Bacteria</taxon>
        <taxon>Pseudomonadati</taxon>
        <taxon>Planctomycetota</taxon>
        <taxon>Planctomycetia</taxon>
        <taxon>Pirellulales</taxon>
        <taxon>Lacipirellulaceae</taxon>
        <taxon>Botrimarina</taxon>
    </lineage>
</organism>
<dbReference type="AlphaFoldDB" id="A0A5C5WDI9"/>